<comment type="caution">
    <text evidence="1">The sequence shown here is derived from an EMBL/GenBank/DDBJ whole genome shotgun (WGS) entry which is preliminary data.</text>
</comment>
<evidence type="ECO:0000313" key="1">
    <source>
        <dbReference type="EMBL" id="KKK84768.1"/>
    </source>
</evidence>
<name>A0A0F8YTI9_9ZZZZ</name>
<sequence length="70" mass="8433">MVNREIKWVRKVLYPVWYEFKFVQTYTPAQIQSILDITPAQYTKFDDRLTEYHNSLAFIDGDDTLVEEIE</sequence>
<protein>
    <submittedName>
        <fullName evidence="1">Uncharacterized protein</fullName>
    </submittedName>
</protein>
<proteinExistence type="predicted"/>
<dbReference type="AlphaFoldDB" id="A0A0F8YTI9"/>
<accession>A0A0F8YTI9</accession>
<gene>
    <name evidence="1" type="ORF">LCGC14_2780010</name>
</gene>
<reference evidence="1" key="1">
    <citation type="journal article" date="2015" name="Nature">
        <title>Complex archaea that bridge the gap between prokaryotes and eukaryotes.</title>
        <authorList>
            <person name="Spang A."/>
            <person name="Saw J.H."/>
            <person name="Jorgensen S.L."/>
            <person name="Zaremba-Niedzwiedzka K."/>
            <person name="Martijn J."/>
            <person name="Lind A.E."/>
            <person name="van Eijk R."/>
            <person name="Schleper C."/>
            <person name="Guy L."/>
            <person name="Ettema T.J."/>
        </authorList>
    </citation>
    <scope>NUCLEOTIDE SEQUENCE</scope>
</reference>
<dbReference type="EMBL" id="LAZR01051623">
    <property type="protein sequence ID" value="KKK84768.1"/>
    <property type="molecule type" value="Genomic_DNA"/>
</dbReference>
<organism evidence="1">
    <name type="scientific">marine sediment metagenome</name>
    <dbReference type="NCBI Taxonomy" id="412755"/>
    <lineage>
        <taxon>unclassified sequences</taxon>
        <taxon>metagenomes</taxon>
        <taxon>ecological metagenomes</taxon>
    </lineage>
</organism>